<dbReference type="InterPro" id="IPR001387">
    <property type="entry name" value="Cro/C1-type_HTH"/>
</dbReference>
<sequence length="175" mass="18805">MSHQLPDPNRDKYPAWSLSDRLRKAREEAGLEQGELAELAGLSRATISAAENGHRRPAKATIAMWALATGVSRDWLSGVTGTNLDPATALDMMRLTALTAVITASGRPEAAGYEEAEAVLSAVAEREKLVQRSGRWVASSKIDHPEVEAWCLKYRPSTADALAAARKASASQVQP</sequence>
<evidence type="ECO:0000259" key="1">
    <source>
        <dbReference type="PROSITE" id="PS50943"/>
    </source>
</evidence>
<comment type="caution">
    <text evidence="2">The sequence shown here is derived from an EMBL/GenBank/DDBJ whole genome shotgun (WGS) entry which is preliminary data.</text>
</comment>
<keyword evidence="3" id="KW-1185">Reference proteome</keyword>
<dbReference type="SUPFAM" id="SSF47413">
    <property type="entry name" value="lambda repressor-like DNA-binding domains"/>
    <property type="match status" value="1"/>
</dbReference>
<protein>
    <submittedName>
        <fullName evidence="2">Helix-turn-helix transcriptional regulator</fullName>
    </submittedName>
</protein>
<reference evidence="2 3" key="1">
    <citation type="submission" date="2019-08" db="EMBL/GenBank/DDBJ databases">
        <authorList>
            <person name="Hu J."/>
        </authorList>
    </citation>
    <scope>NUCLEOTIDE SEQUENCE [LARGE SCALE GENOMIC DNA]</scope>
    <source>
        <strain evidence="2 3">NEAU-184</strain>
    </source>
</reference>
<proteinExistence type="predicted"/>
<accession>A0A5S4V783</accession>
<dbReference type="Proteomes" id="UP000325243">
    <property type="component" value="Unassembled WGS sequence"/>
</dbReference>
<dbReference type="SMART" id="SM00530">
    <property type="entry name" value="HTH_XRE"/>
    <property type="match status" value="1"/>
</dbReference>
<dbReference type="RefSeq" id="WP_148732631.1">
    <property type="nucleotide sequence ID" value="NZ_VSSB01000001.1"/>
</dbReference>
<organism evidence="2 3">
    <name type="scientific">Agromyces mariniharenae</name>
    <dbReference type="NCBI Taxonomy" id="2604423"/>
    <lineage>
        <taxon>Bacteria</taxon>
        <taxon>Bacillati</taxon>
        <taxon>Actinomycetota</taxon>
        <taxon>Actinomycetes</taxon>
        <taxon>Micrococcales</taxon>
        <taxon>Microbacteriaceae</taxon>
        <taxon>Agromyces</taxon>
    </lineage>
</organism>
<dbReference type="GO" id="GO:0003677">
    <property type="term" value="F:DNA binding"/>
    <property type="evidence" value="ECO:0007669"/>
    <property type="project" value="InterPro"/>
</dbReference>
<name>A0A5S4V783_9MICO</name>
<evidence type="ECO:0000313" key="2">
    <source>
        <dbReference type="EMBL" id="TYL53161.1"/>
    </source>
</evidence>
<gene>
    <name evidence="2" type="ORF">FYC51_05530</name>
</gene>
<dbReference type="EMBL" id="VSSB01000001">
    <property type="protein sequence ID" value="TYL53161.1"/>
    <property type="molecule type" value="Genomic_DNA"/>
</dbReference>
<dbReference type="AlphaFoldDB" id="A0A5S4V783"/>
<evidence type="ECO:0000313" key="3">
    <source>
        <dbReference type="Proteomes" id="UP000325243"/>
    </source>
</evidence>
<dbReference type="PROSITE" id="PS50943">
    <property type="entry name" value="HTH_CROC1"/>
    <property type="match status" value="1"/>
</dbReference>
<feature type="domain" description="HTH cro/C1-type" evidence="1">
    <location>
        <begin position="22"/>
        <end position="76"/>
    </location>
</feature>
<dbReference type="Gene3D" id="1.10.260.40">
    <property type="entry name" value="lambda repressor-like DNA-binding domains"/>
    <property type="match status" value="1"/>
</dbReference>
<dbReference type="CDD" id="cd00093">
    <property type="entry name" value="HTH_XRE"/>
    <property type="match status" value="1"/>
</dbReference>
<dbReference type="InterPro" id="IPR010982">
    <property type="entry name" value="Lambda_DNA-bd_dom_sf"/>
</dbReference>
<dbReference type="Pfam" id="PF01381">
    <property type="entry name" value="HTH_3"/>
    <property type="match status" value="1"/>
</dbReference>